<evidence type="ECO:0000313" key="2">
    <source>
        <dbReference type="EMBL" id="KAJ5397545.1"/>
    </source>
</evidence>
<dbReference type="Proteomes" id="UP001147747">
    <property type="component" value="Unassembled WGS sequence"/>
</dbReference>
<keyword evidence="1" id="KW-0378">Hydrolase</keyword>
<dbReference type="Gene3D" id="1.50.10.10">
    <property type="match status" value="1"/>
</dbReference>
<dbReference type="SUPFAM" id="SSF48208">
    <property type="entry name" value="Six-hairpin glycosidases"/>
    <property type="match status" value="1"/>
</dbReference>
<sequence length="410" mass="46503">MAAVDDVLSVFLAKDGVVNTPFEVKTPLAEMSLSDTKSLALKLVDSLVHLKDDSGEFRVPIPTGGFKVDSKSWNNWEWTQGVGLYGMWMLFETTGDETVLNHIQQWFDKQFAKGTPTKNVNSMAPMLTLAYLYERTGRIEYRAYLESWAEFIMDGIPRTEGKWQSHDERDISFLKSSAEGGIQHITFRQVNEGQLWDDTLMMSVLPLAKIGVLLNRPSYIEEAKRQFLLHIKYLTDTRTGLWYHGWTFLERHNFAEALWGRGNSWVTIAIPEFLSLLQLPPGDHIREFLVSALDQQVVALKKYQNSNGLWHTLIDDSSSYLEVSASAGFAFGILKAARMRYISKEYQSIGLKALEAVINNVNEKGIVQNVSFGTPMGPSKEFYKAIKLTAMPYGQAMTLLCIVERMRAFL</sequence>
<reference evidence="2" key="2">
    <citation type="journal article" date="2023" name="IMA Fungus">
        <title>Comparative genomic study of the Penicillium genus elucidates a diverse pangenome and 15 lateral gene transfer events.</title>
        <authorList>
            <person name="Petersen C."/>
            <person name="Sorensen T."/>
            <person name="Nielsen M.R."/>
            <person name="Sondergaard T.E."/>
            <person name="Sorensen J.L."/>
            <person name="Fitzpatrick D.A."/>
            <person name="Frisvad J.C."/>
            <person name="Nielsen K.L."/>
        </authorList>
    </citation>
    <scope>NUCLEOTIDE SEQUENCE</scope>
    <source>
        <strain evidence="2">IBT 29677</strain>
    </source>
</reference>
<dbReference type="RefSeq" id="XP_056489597.1">
    <property type="nucleotide sequence ID" value="XM_056630295.1"/>
</dbReference>
<dbReference type="PANTHER" id="PTHR33886">
    <property type="entry name" value="UNSATURATED RHAMNOGALACTURONAN HYDROLASE (EUROFUNG)"/>
    <property type="match status" value="1"/>
</dbReference>
<comment type="caution">
    <text evidence="2">The sequence shown here is derived from an EMBL/GenBank/DDBJ whole genome shotgun (WGS) entry which is preliminary data.</text>
</comment>
<evidence type="ECO:0000256" key="1">
    <source>
        <dbReference type="ARBA" id="ARBA00022801"/>
    </source>
</evidence>
<dbReference type="PANTHER" id="PTHR33886:SF8">
    <property type="entry name" value="UNSATURATED RHAMNOGALACTURONAN HYDROLASE (EUROFUNG)"/>
    <property type="match status" value="1"/>
</dbReference>
<reference evidence="2" key="1">
    <citation type="submission" date="2022-12" db="EMBL/GenBank/DDBJ databases">
        <authorList>
            <person name="Petersen C."/>
        </authorList>
    </citation>
    <scope>NUCLEOTIDE SEQUENCE</scope>
    <source>
        <strain evidence="2">IBT 29677</strain>
    </source>
</reference>
<dbReference type="InterPro" id="IPR008928">
    <property type="entry name" value="6-hairpin_glycosidase_sf"/>
</dbReference>
<dbReference type="AlphaFoldDB" id="A0A9X0BAA0"/>
<dbReference type="Pfam" id="PF07470">
    <property type="entry name" value="Glyco_hydro_88"/>
    <property type="match status" value="1"/>
</dbReference>
<dbReference type="GO" id="GO:0005975">
    <property type="term" value="P:carbohydrate metabolic process"/>
    <property type="evidence" value="ECO:0007669"/>
    <property type="project" value="InterPro"/>
</dbReference>
<organism evidence="2 3">
    <name type="scientific">Penicillium cosmopolitanum</name>
    <dbReference type="NCBI Taxonomy" id="1131564"/>
    <lineage>
        <taxon>Eukaryota</taxon>
        <taxon>Fungi</taxon>
        <taxon>Dikarya</taxon>
        <taxon>Ascomycota</taxon>
        <taxon>Pezizomycotina</taxon>
        <taxon>Eurotiomycetes</taxon>
        <taxon>Eurotiomycetidae</taxon>
        <taxon>Eurotiales</taxon>
        <taxon>Aspergillaceae</taxon>
        <taxon>Penicillium</taxon>
    </lineage>
</organism>
<dbReference type="GO" id="GO:0016787">
    <property type="term" value="F:hydrolase activity"/>
    <property type="evidence" value="ECO:0007669"/>
    <property type="project" value="UniProtKB-KW"/>
</dbReference>
<accession>A0A9X0BAA0</accession>
<protein>
    <recommendedName>
        <fullName evidence="4">Glycoside hydrolase family 105 protein</fullName>
    </recommendedName>
</protein>
<evidence type="ECO:0008006" key="4">
    <source>
        <dbReference type="Google" id="ProtNLM"/>
    </source>
</evidence>
<name>A0A9X0BAA0_9EURO</name>
<dbReference type="InterPro" id="IPR012341">
    <property type="entry name" value="6hp_glycosidase-like_sf"/>
</dbReference>
<dbReference type="InterPro" id="IPR010905">
    <property type="entry name" value="Glyco_hydro_88"/>
</dbReference>
<gene>
    <name evidence="2" type="ORF">N7509_005658</name>
</gene>
<evidence type="ECO:0000313" key="3">
    <source>
        <dbReference type="Proteomes" id="UP001147747"/>
    </source>
</evidence>
<dbReference type="GeneID" id="81369275"/>
<dbReference type="InterPro" id="IPR052043">
    <property type="entry name" value="PolySaccharide_Degr_Enz"/>
</dbReference>
<keyword evidence="3" id="KW-1185">Reference proteome</keyword>
<proteinExistence type="predicted"/>
<dbReference type="OrthoDB" id="2305845at2759"/>
<dbReference type="EMBL" id="JAPZBU010000006">
    <property type="protein sequence ID" value="KAJ5397545.1"/>
    <property type="molecule type" value="Genomic_DNA"/>
</dbReference>